<dbReference type="GO" id="GO:0003676">
    <property type="term" value="F:nucleic acid binding"/>
    <property type="evidence" value="ECO:0007669"/>
    <property type="project" value="InterPro"/>
</dbReference>
<feature type="domain" description="Polymerase/histidinol phosphatase N-terminal" evidence="11">
    <location>
        <begin position="64"/>
        <end position="132"/>
    </location>
</feature>
<dbReference type="InterPro" id="IPR016195">
    <property type="entry name" value="Pol/histidinol_Pase-like"/>
</dbReference>
<evidence type="ECO:0000256" key="4">
    <source>
        <dbReference type="ARBA" id="ARBA00019114"/>
    </source>
</evidence>
<dbReference type="InterPro" id="IPR003141">
    <property type="entry name" value="Pol/His_phosphatase_N"/>
</dbReference>
<comment type="catalytic activity">
    <reaction evidence="9">
        <text>DNA(n) + a 2'-deoxyribonucleoside 5'-triphosphate = DNA(n+1) + diphosphate</text>
        <dbReference type="Rhea" id="RHEA:22508"/>
        <dbReference type="Rhea" id="RHEA-COMP:17339"/>
        <dbReference type="Rhea" id="RHEA-COMP:17340"/>
        <dbReference type="ChEBI" id="CHEBI:33019"/>
        <dbReference type="ChEBI" id="CHEBI:61560"/>
        <dbReference type="ChEBI" id="CHEBI:173112"/>
        <dbReference type="EC" id="2.7.7.7"/>
    </reaction>
</comment>
<dbReference type="GO" id="GO:0003887">
    <property type="term" value="F:DNA-directed DNA polymerase activity"/>
    <property type="evidence" value="ECO:0007669"/>
    <property type="project" value="UniProtKB-KW"/>
</dbReference>
<dbReference type="OrthoDB" id="9803237at2"/>
<accession>A0A5P2XNV7</accession>
<dbReference type="InterPro" id="IPR040982">
    <property type="entry name" value="DNA_pol3_finger"/>
</dbReference>
<evidence type="ECO:0000256" key="5">
    <source>
        <dbReference type="ARBA" id="ARBA00022679"/>
    </source>
</evidence>
<evidence type="ECO:0000313" key="12">
    <source>
        <dbReference type="EMBL" id="QEV64196.1"/>
    </source>
</evidence>
<name>A0A5P2XNV7_STRST</name>
<evidence type="ECO:0000256" key="7">
    <source>
        <dbReference type="ARBA" id="ARBA00022705"/>
    </source>
</evidence>
<dbReference type="Gene3D" id="1.10.150.870">
    <property type="match status" value="1"/>
</dbReference>
<dbReference type="Proteomes" id="UP000326505">
    <property type="component" value="Chromosome"/>
</dbReference>
<evidence type="ECO:0000259" key="11">
    <source>
        <dbReference type="SMART" id="SM00481"/>
    </source>
</evidence>
<evidence type="ECO:0000256" key="2">
    <source>
        <dbReference type="ARBA" id="ARBA00009496"/>
    </source>
</evidence>
<protein>
    <recommendedName>
        <fullName evidence="4">DNA polymerase III subunit alpha</fullName>
        <ecNumber evidence="3">2.7.7.7</ecNumber>
    </recommendedName>
</protein>
<dbReference type="SUPFAM" id="SSF89550">
    <property type="entry name" value="PHP domain-like"/>
    <property type="match status" value="1"/>
</dbReference>
<dbReference type="InterPro" id="IPR004365">
    <property type="entry name" value="NA-bd_OB_tRNA"/>
</dbReference>
<dbReference type="GO" id="GO:0005737">
    <property type="term" value="C:cytoplasm"/>
    <property type="evidence" value="ECO:0007669"/>
    <property type="project" value="UniProtKB-SubCell"/>
</dbReference>
<dbReference type="Pfam" id="PF17657">
    <property type="entry name" value="DNA_pol3_finger"/>
    <property type="match status" value="1"/>
</dbReference>
<gene>
    <name evidence="12" type="ORF">CP982_40490</name>
</gene>
<dbReference type="NCBIfam" id="TIGR00594">
    <property type="entry name" value="polc"/>
    <property type="match status" value="1"/>
</dbReference>
<dbReference type="InterPro" id="IPR004805">
    <property type="entry name" value="DnaE2/DnaE/PolC"/>
</dbReference>
<dbReference type="EC" id="2.7.7.7" evidence="3"/>
<dbReference type="EMBL" id="CP023690">
    <property type="protein sequence ID" value="QEV64196.1"/>
    <property type="molecule type" value="Genomic_DNA"/>
</dbReference>
<feature type="region of interest" description="Disordered" evidence="10">
    <location>
        <begin position="33"/>
        <end position="58"/>
    </location>
</feature>
<dbReference type="InterPro" id="IPR011708">
    <property type="entry name" value="DNA_pol3_alpha_NTPase_dom"/>
</dbReference>
<keyword evidence="7" id="KW-0235">DNA replication</keyword>
<evidence type="ECO:0000256" key="3">
    <source>
        <dbReference type="ARBA" id="ARBA00012417"/>
    </source>
</evidence>
<evidence type="ECO:0000256" key="1">
    <source>
        <dbReference type="ARBA" id="ARBA00004496"/>
    </source>
</evidence>
<evidence type="ECO:0000256" key="8">
    <source>
        <dbReference type="ARBA" id="ARBA00022932"/>
    </source>
</evidence>
<dbReference type="Gene3D" id="3.20.20.140">
    <property type="entry name" value="Metal-dependent hydrolases"/>
    <property type="match status" value="1"/>
</dbReference>
<dbReference type="AlphaFoldDB" id="A0A5P2XNV7"/>
<dbReference type="Pfam" id="PF07733">
    <property type="entry name" value="DNA_pol3_alpha"/>
    <property type="match status" value="1"/>
</dbReference>
<evidence type="ECO:0000256" key="9">
    <source>
        <dbReference type="ARBA" id="ARBA00049244"/>
    </source>
</evidence>
<evidence type="ECO:0000256" key="6">
    <source>
        <dbReference type="ARBA" id="ARBA00022695"/>
    </source>
</evidence>
<dbReference type="CDD" id="cd12113">
    <property type="entry name" value="PHP_PolIIIA_DnaE3"/>
    <property type="match status" value="1"/>
</dbReference>
<keyword evidence="6 12" id="KW-0548">Nucleotidyltransferase</keyword>
<reference evidence="12 13" key="1">
    <citation type="submission" date="2017-09" db="EMBL/GenBank/DDBJ databases">
        <authorList>
            <person name="Lee N."/>
            <person name="Cho B.-K."/>
        </authorList>
    </citation>
    <scope>NUCLEOTIDE SEQUENCE [LARGE SCALE GENOMIC DNA]</scope>
    <source>
        <strain evidence="12 13">ATCC 27465</strain>
    </source>
</reference>
<dbReference type="SMART" id="SM00481">
    <property type="entry name" value="POLIIIAc"/>
    <property type="match status" value="1"/>
</dbReference>
<dbReference type="PANTHER" id="PTHR32294:SF0">
    <property type="entry name" value="DNA POLYMERASE III SUBUNIT ALPHA"/>
    <property type="match status" value="1"/>
</dbReference>
<organism evidence="12 13">
    <name type="scientific">Streptomyces spectabilis</name>
    <dbReference type="NCBI Taxonomy" id="68270"/>
    <lineage>
        <taxon>Bacteria</taxon>
        <taxon>Bacillati</taxon>
        <taxon>Actinomycetota</taxon>
        <taxon>Actinomycetes</taxon>
        <taxon>Kitasatosporales</taxon>
        <taxon>Streptomycetaceae</taxon>
        <taxon>Streptomyces</taxon>
    </lineage>
</organism>
<dbReference type="InterPro" id="IPR041931">
    <property type="entry name" value="DNA_pol3_alpha_thumb_dom"/>
</dbReference>
<keyword evidence="8" id="KW-0239">DNA-directed DNA polymerase</keyword>
<evidence type="ECO:0000256" key="10">
    <source>
        <dbReference type="SAM" id="MobiDB-lite"/>
    </source>
</evidence>
<comment type="similarity">
    <text evidence="2">Belongs to the DNA polymerase type-C family. DnaE subfamily.</text>
</comment>
<dbReference type="PANTHER" id="PTHR32294">
    <property type="entry name" value="DNA POLYMERASE III SUBUNIT ALPHA"/>
    <property type="match status" value="1"/>
</dbReference>
<proteinExistence type="inferred from homology"/>
<keyword evidence="5 12" id="KW-0808">Transferase</keyword>
<dbReference type="GO" id="GO:0006260">
    <property type="term" value="P:DNA replication"/>
    <property type="evidence" value="ECO:0007669"/>
    <property type="project" value="UniProtKB-KW"/>
</dbReference>
<sequence length="1257" mass="137441">MVVARWGAGCLIGGVDARFDGALTAPVNEWLPEPAGRERAAHAPARRRPAPHPGGDAPVSDSFVHLHNHTEYSMLDGAQKLRPMFAEVARQRMPAIAMSDHGNMFGAYEFAQVAKDFDGVRPIIGVEAYMAPSSRFARKQEFWGPGGRRAVGHDGEGSKDVSGGGRFTHMTMWARNAQGLRNLFRLSTRASYEGQFPAGKPRMDRELIAERPDGIIATTGCPSGEIQTRLRLDQYDEAKTAAAAWQDLFGRENYFLELMDHGLDIEREVRAGLLRLADELGIPLLATNDAHYVTEDQADAHDNLLCIGVGKNKDDPRRFRFNGSGYYLKSAAQMRALFSELPQACDNTLLIAERVEPYDEVFDHVDEMPRFPDVPEGHTQESWLREEVRKGLILRYGDPVPAHVLDRFETEMSVIGPMGFSAYFLVVADICRYARDNGIPIGPGRGSATGSLVAYATRITELCPLEHGLLFERFLNPERINPPDVDLDFDDRRRDRMVRYVTEKYGDEYTAFVNTFGTIKAKNAIKDSSRILGYPYAHGERITKALPPDQNGKPAPLAAVFDPAHPRYAEAGELRQLYEADPDVKRVIDTARGVEGLTRGTGVHAAAVILSKTRLTDRIPLHMRAADGAKITGFDYPSCEAMGLIKMDFLGLRNLGVIDQALANIRENRGVRLATVDPGDGDPDTVVIPLDDARTYRLLAEGNTFGVFQLDGGGMRALLKLMAPTRFEDIAAANALYRPGPMAANAHTNYALRQNGKQEPAPIHPELKEALDPILGSTHHLLIFQEQIMAIARQLAGYTLGGADMLRRAMGKKKPEVLAAEWEKFHGGMRANGYSDEAVKALWDVMLPFSGYAFNKSHTAGYGLVSYWTAYLKANYPAEYMAALLTSVGDDKDKAAVYLADARKNGVRVLQPDVNESLAEFTAIGDDVRFGLRSVRNVGDSVIEAVVDARRRKGKFTSFPDFLDKADLPALPKRAVESLIKAGAFDSLGHSRKGLTAVHEDAIDAITPVKKAAAFGQDDLFAHLGGPQDADTPAFGLDFPLDATEWPRGQLLATEREMLGLYVSAHPLDGAEHILTGARDRSIAELLASGRTGGEVRLSGLITGIQRKVTKQGNAWAVVQLADRDASVEVLFFPAAYQLVQHALTEDNVISVRGRAEDRDGTLNVFGRELTVLDVSSAEHGGRPPVLLALPAHRVTERSVAGLKRILAAHPGDSPVRLTVRGPRKTTVYALEARVNAATLASDVKGTFGADAWAGTG</sequence>
<dbReference type="GO" id="GO:0008408">
    <property type="term" value="F:3'-5' exonuclease activity"/>
    <property type="evidence" value="ECO:0007669"/>
    <property type="project" value="InterPro"/>
</dbReference>
<dbReference type="Pfam" id="PF01336">
    <property type="entry name" value="tRNA_anti-codon"/>
    <property type="match status" value="1"/>
</dbReference>
<comment type="subcellular location">
    <subcellularLocation>
        <location evidence="1">Cytoplasm</location>
    </subcellularLocation>
</comment>
<dbReference type="Gene3D" id="1.10.10.1600">
    <property type="entry name" value="Bacterial DNA polymerase III alpha subunit, thumb domain"/>
    <property type="match status" value="1"/>
</dbReference>
<dbReference type="Pfam" id="PF14579">
    <property type="entry name" value="HHH_6"/>
    <property type="match status" value="1"/>
</dbReference>
<evidence type="ECO:0000313" key="13">
    <source>
        <dbReference type="Proteomes" id="UP000326505"/>
    </source>
</evidence>
<dbReference type="NCBIfam" id="NF004226">
    <property type="entry name" value="PRK05673.1"/>
    <property type="match status" value="1"/>
</dbReference>
<dbReference type="CDD" id="cd04485">
    <property type="entry name" value="DnaE_OBF"/>
    <property type="match status" value="1"/>
</dbReference>
<dbReference type="InterPro" id="IPR029460">
    <property type="entry name" value="DNAPol_HHH"/>
</dbReference>
<dbReference type="InterPro" id="IPR004013">
    <property type="entry name" value="PHP_dom"/>
</dbReference>
<dbReference type="KEGG" id="sspb:CP982_40490"/>
<dbReference type="Pfam" id="PF02811">
    <property type="entry name" value="PHP"/>
    <property type="match status" value="1"/>
</dbReference>